<dbReference type="GO" id="GO:0003824">
    <property type="term" value="F:catalytic activity"/>
    <property type="evidence" value="ECO:0007669"/>
    <property type="project" value="UniProtKB-ARBA"/>
</dbReference>
<reference evidence="4 5" key="1">
    <citation type="submission" date="2015-08" db="EMBL/GenBank/DDBJ databases">
        <title>Draft Genome Sequence of Pseudoalteromonas porphyrae UCD-SED14.</title>
        <authorList>
            <person name="Coil D.A."/>
            <person name="Jospin G."/>
            <person name="Lee R.D."/>
            <person name="Eisen J.A."/>
        </authorList>
    </citation>
    <scope>NUCLEOTIDE SEQUENCE [LARGE SCALE GENOMIC DNA]</scope>
    <source>
        <strain evidence="4 5">UCD-SED14</strain>
    </source>
</reference>
<dbReference type="RefSeq" id="WP_054204915.1">
    <property type="nucleotide sequence ID" value="NZ_LHPH01000028.1"/>
</dbReference>
<dbReference type="Pfam" id="PF00563">
    <property type="entry name" value="EAL"/>
    <property type="match status" value="1"/>
</dbReference>
<proteinExistence type="predicted"/>
<evidence type="ECO:0000259" key="3">
    <source>
        <dbReference type="PROSITE" id="PS50887"/>
    </source>
</evidence>
<dbReference type="SUPFAM" id="SSF141868">
    <property type="entry name" value="EAL domain-like"/>
    <property type="match status" value="1"/>
</dbReference>
<dbReference type="InterPro" id="IPR003018">
    <property type="entry name" value="GAF"/>
</dbReference>
<evidence type="ECO:0000256" key="2">
    <source>
        <dbReference type="SAM" id="Coils"/>
    </source>
</evidence>
<dbReference type="Pfam" id="PF13185">
    <property type="entry name" value="GAF_2"/>
    <property type="match status" value="2"/>
</dbReference>
<dbReference type="SMART" id="SM00267">
    <property type="entry name" value="GGDEF"/>
    <property type="match status" value="1"/>
</dbReference>
<dbReference type="Proteomes" id="UP000037848">
    <property type="component" value="Unassembled WGS sequence"/>
</dbReference>
<comment type="cofactor">
    <cofactor evidence="1">
        <name>Mg(2+)</name>
        <dbReference type="ChEBI" id="CHEBI:18420"/>
    </cofactor>
</comment>
<sequence length="859" mass="97834">MEDKAALLQKLEHKNARLNALVQKYKQSHHLQNALIQLSEQASTVAELSLLYPAIHNILQDYVPSKSFYVVLLNQFTNTLELSYFADEKDGISVPLHQDHNFSYGVTGYVFKCGKTTYYQGDEMQAAADKGLFRVLGTPAEHWVGVPVYREQSIIGVLVAQSYDKQQSYSEQQIELLEVMSLYLSTAIERVKKRELLESEVKIRTRALTQSNEALNLEVEQHKKTLERQHILFKISELATQSKHIEEVYQQVHEIIKSITYADNLYIALHDRESGWLSFPYCIDEFNHNTQPRPFAKGYSELVISTEQTQLIDDKRANILIDSGIIERPTQVPESQTATSWLGAPLKTAQGVIGLIVCQAYSNKHNFSQDDFELITFVSHQIATVLQAHLANQALKESHQDLELRVAEKTKEISQTNMHLHMQIEERKKIEQQLYHDAHHDPLTGLPNRSLFLTQLEKTLQHYQRYPEQEFAVLFIDLDKFKDINDQLGHQAGDQFLIGVGESFSQCIREHDLLARLGGDEFVILLTHLTCRQQAEDIAKRLIKIMKKPFCMKGICVQSGASIGITYSKKNYKHTDEIIRDADAAMYYAKNAGRSRFEFYHPLLSVNAASSHHVFESSHHLDSLPMNFRSSEIVTLSEQYQSETLLEAFGEHPVLGSTSFDILKKFAADKAQQLEVELQLLRNACEQAKSAQLAMILFPCSGLLLEKTEFRALCQSLKNLNIKNHICLLFNEQEIRYASAVQVSNLKTLSEQGYSIGLNDFAKDRCELNLLTELQFDYLLLSSTFSKRVLQQESYDLQLQGVLAITKIKQIKVIAKGPSILNFRALLDTHGLSLFVGKQHAINIPLIKNAPLNNEQILN</sequence>
<dbReference type="Gene3D" id="3.20.20.450">
    <property type="entry name" value="EAL domain"/>
    <property type="match status" value="1"/>
</dbReference>
<name>A0A0N1EL06_9GAMM</name>
<dbReference type="InterPro" id="IPR052155">
    <property type="entry name" value="Biofilm_reg_signaling"/>
</dbReference>
<comment type="caution">
    <text evidence="4">The sequence shown here is derived from an EMBL/GenBank/DDBJ whole genome shotgun (WGS) entry which is preliminary data.</text>
</comment>
<dbReference type="SMART" id="SM00052">
    <property type="entry name" value="EAL"/>
    <property type="match status" value="1"/>
</dbReference>
<dbReference type="PATRIC" id="fig|187330.3.peg.2379"/>
<gene>
    <name evidence="4" type="ORF">ADS77_18635</name>
</gene>
<dbReference type="InterPro" id="IPR029787">
    <property type="entry name" value="Nucleotide_cyclase"/>
</dbReference>
<dbReference type="InterPro" id="IPR000160">
    <property type="entry name" value="GGDEF_dom"/>
</dbReference>
<dbReference type="EMBL" id="LHPH01000028">
    <property type="protein sequence ID" value="KPH57720.1"/>
    <property type="molecule type" value="Genomic_DNA"/>
</dbReference>
<dbReference type="PROSITE" id="PS50887">
    <property type="entry name" value="GGDEF"/>
    <property type="match status" value="1"/>
</dbReference>
<keyword evidence="5" id="KW-1185">Reference proteome</keyword>
<dbReference type="OrthoDB" id="9804951at2"/>
<evidence type="ECO:0000313" key="4">
    <source>
        <dbReference type="EMBL" id="KPH57720.1"/>
    </source>
</evidence>
<dbReference type="PANTHER" id="PTHR44757">
    <property type="entry name" value="DIGUANYLATE CYCLASE DGCP"/>
    <property type="match status" value="1"/>
</dbReference>
<dbReference type="InterPro" id="IPR035919">
    <property type="entry name" value="EAL_sf"/>
</dbReference>
<dbReference type="SUPFAM" id="SSF55781">
    <property type="entry name" value="GAF domain-like"/>
    <property type="match status" value="2"/>
</dbReference>
<evidence type="ECO:0000256" key="1">
    <source>
        <dbReference type="ARBA" id="ARBA00001946"/>
    </source>
</evidence>
<feature type="coiled-coil region" evidence="2">
    <location>
        <begin position="664"/>
        <end position="691"/>
    </location>
</feature>
<accession>A0A0N1EL06</accession>
<dbReference type="InterPro" id="IPR043128">
    <property type="entry name" value="Rev_trsase/Diguanyl_cyclase"/>
</dbReference>
<dbReference type="InterPro" id="IPR001633">
    <property type="entry name" value="EAL_dom"/>
</dbReference>
<dbReference type="Gene3D" id="3.30.70.270">
    <property type="match status" value="1"/>
</dbReference>
<dbReference type="Gene3D" id="3.30.450.40">
    <property type="match status" value="2"/>
</dbReference>
<evidence type="ECO:0000313" key="5">
    <source>
        <dbReference type="Proteomes" id="UP000037848"/>
    </source>
</evidence>
<dbReference type="InterPro" id="IPR029016">
    <property type="entry name" value="GAF-like_dom_sf"/>
</dbReference>
<keyword evidence="2" id="KW-0175">Coiled coil</keyword>
<dbReference type="SMART" id="SM00065">
    <property type="entry name" value="GAF"/>
    <property type="match status" value="2"/>
</dbReference>
<feature type="coiled-coil region" evidence="2">
    <location>
        <begin position="1"/>
        <end position="28"/>
    </location>
</feature>
<dbReference type="CDD" id="cd01949">
    <property type="entry name" value="GGDEF"/>
    <property type="match status" value="1"/>
</dbReference>
<organism evidence="4 5">
    <name type="scientific">Pseudoalteromonas porphyrae</name>
    <dbReference type="NCBI Taxonomy" id="187330"/>
    <lineage>
        <taxon>Bacteria</taxon>
        <taxon>Pseudomonadati</taxon>
        <taxon>Pseudomonadota</taxon>
        <taxon>Gammaproteobacteria</taxon>
        <taxon>Alteromonadales</taxon>
        <taxon>Pseudoalteromonadaceae</taxon>
        <taxon>Pseudoalteromonas</taxon>
    </lineage>
</organism>
<dbReference type="STRING" id="187330.AMS58_10145"/>
<feature type="domain" description="GGDEF" evidence="3">
    <location>
        <begin position="469"/>
        <end position="602"/>
    </location>
</feature>
<protein>
    <submittedName>
        <fullName evidence="4">Diguanylate cyclase</fullName>
    </submittedName>
</protein>
<dbReference type="FunFam" id="3.30.70.270:FF:000001">
    <property type="entry name" value="Diguanylate cyclase domain protein"/>
    <property type="match status" value="1"/>
</dbReference>
<dbReference type="PANTHER" id="PTHR44757:SF2">
    <property type="entry name" value="BIOFILM ARCHITECTURE MAINTENANCE PROTEIN MBAA"/>
    <property type="match status" value="1"/>
</dbReference>
<dbReference type="NCBIfam" id="TIGR00254">
    <property type="entry name" value="GGDEF"/>
    <property type="match status" value="1"/>
</dbReference>
<dbReference type="SUPFAM" id="SSF55073">
    <property type="entry name" value="Nucleotide cyclase"/>
    <property type="match status" value="1"/>
</dbReference>
<dbReference type="AlphaFoldDB" id="A0A0N1EL06"/>
<dbReference type="Pfam" id="PF00990">
    <property type="entry name" value="GGDEF"/>
    <property type="match status" value="1"/>
</dbReference>